<dbReference type="InterPro" id="IPR000834">
    <property type="entry name" value="Peptidase_M14"/>
</dbReference>
<dbReference type="SUPFAM" id="SSF53187">
    <property type="entry name" value="Zn-dependent exopeptidases"/>
    <property type="match status" value="1"/>
</dbReference>
<dbReference type="CDD" id="cd06242">
    <property type="entry name" value="M14-like"/>
    <property type="match status" value="1"/>
</dbReference>
<keyword evidence="11" id="KW-1185">Reference proteome</keyword>
<accession>A0A1I2DAK8</accession>
<dbReference type="Proteomes" id="UP000199119">
    <property type="component" value="Unassembled WGS sequence"/>
</dbReference>
<organism evidence="10 11">
    <name type="scientific">Paracidovorax wautersii</name>
    <dbReference type="NCBI Taxonomy" id="1177982"/>
    <lineage>
        <taxon>Bacteria</taxon>
        <taxon>Pseudomonadati</taxon>
        <taxon>Pseudomonadota</taxon>
        <taxon>Betaproteobacteria</taxon>
        <taxon>Burkholderiales</taxon>
        <taxon>Comamonadaceae</taxon>
        <taxon>Paracidovorax</taxon>
    </lineage>
</organism>
<dbReference type="GO" id="GO:0008270">
    <property type="term" value="F:zinc ion binding"/>
    <property type="evidence" value="ECO:0007669"/>
    <property type="project" value="InterPro"/>
</dbReference>
<dbReference type="PANTHER" id="PTHR11705">
    <property type="entry name" value="PROTEASE FAMILY M14 CARBOXYPEPTIDASE A,B"/>
    <property type="match status" value="1"/>
</dbReference>
<dbReference type="PROSITE" id="PS52035">
    <property type="entry name" value="PEPTIDASE_M14"/>
    <property type="match status" value="1"/>
</dbReference>
<evidence type="ECO:0000256" key="4">
    <source>
        <dbReference type="ARBA" id="ARBA00022801"/>
    </source>
</evidence>
<dbReference type="GO" id="GO:0006508">
    <property type="term" value="P:proteolysis"/>
    <property type="evidence" value="ECO:0007669"/>
    <property type="project" value="UniProtKB-KW"/>
</dbReference>
<protein>
    <submittedName>
        <fullName evidence="10">Zinc carboxypeptidase</fullName>
    </submittedName>
</protein>
<evidence type="ECO:0000313" key="11">
    <source>
        <dbReference type="Proteomes" id="UP000199119"/>
    </source>
</evidence>
<evidence type="ECO:0000256" key="8">
    <source>
        <dbReference type="SAM" id="MobiDB-lite"/>
    </source>
</evidence>
<feature type="compositionally biased region" description="Low complexity" evidence="8">
    <location>
        <begin position="45"/>
        <end position="59"/>
    </location>
</feature>
<keyword evidence="6" id="KW-0482">Metalloprotease</keyword>
<dbReference type="EMBL" id="FONX01000005">
    <property type="protein sequence ID" value="SFE77020.1"/>
    <property type="molecule type" value="Genomic_DNA"/>
</dbReference>
<comment type="cofactor">
    <cofactor evidence="1">
        <name>Zn(2+)</name>
        <dbReference type="ChEBI" id="CHEBI:29105"/>
    </cofactor>
</comment>
<dbReference type="Pfam" id="PF00246">
    <property type="entry name" value="Peptidase_M14"/>
    <property type="match status" value="1"/>
</dbReference>
<feature type="active site" description="Proton donor/acceptor" evidence="7">
    <location>
        <position position="376"/>
    </location>
</feature>
<feature type="region of interest" description="Disordered" evidence="8">
    <location>
        <begin position="40"/>
        <end position="76"/>
    </location>
</feature>
<evidence type="ECO:0000256" key="3">
    <source>
        <dbReference type="ARBA" id="ARBA00022670"/>
    </source>
</evidence>
<keyword evidence="5" id="KW-0862">Zinc</keyword>
<dbReference type="RefSeq" id="WP_092939305.1">
    <property type="nucleotide sequence ID" value="NZ_FONX01000005.1"/>
</dbReference>
<dbReference type="AlphaFoldDB" id="A0A1I2DAK8"/>
<dbReference type="GO" id="GO:0004181">
    <property type="term" value="F:metallocarboxypeptidase activity"/>
    <property type="evidence" value="ECO:0007669"/>
    <property type="project" value="InterPro"/>
</dbReference>
<evidence type="ECO:0000256" key="5">
    <source>
        <dbReference type="ARBA" id="ARBA00022833"/>
    </source>
</evidence>
<keyword evidence="3" id="KW-0645">Protease</keyword>
<dbReference type="OrthoDB" id="5294005at2"/>
<name>A0A1I2DAK8_9BURK</name>
<dbReference type="PANTHER" id="PTHR11705:SF143">
    <property type="entry name" value="SLL0236 PROTEIN"/>
    <property type="match status" value="1"/>
</dbReference>
<evidence type="ECO:0000256" key="6">
    <source>
        <dbReference type="ARBA" id="ARBA00023049"/>
    </source>
</evidence>
<evidence type="ECO:0000259" key="9">
    <source>
        <dbReference type="PROSITE" id="PS52035"/>
    </source>
</evidence>
<keyword evidence="10" id="KW-0121">Carboxypeptidase</keyword>
<dbReference type="SMART" id="SM00631">
    <property type="entry name" value="Zn_pept"/>
    <property type="match status" value="1"/>
</dbReference>
<sequence>MPQQAVFLPDFHPLRAWRLGAVAAAAALLAACGSTPLPPWPATPPKAAQTAPAPTATRAVPPPLGTQRSGVVTTPIAPSPLMTVEPEAPAPTADALPYSEAVAARFPAPSVRYETPGLADGRRAFTTHAEMAQWLRGLATSVKGSTKAELLDIGRSQRGVPLQALVLTRAGGTDVAALDASGRPTVLLIGQQHGDEPAPAEALLVMARELSQGLLEPLLDRINVIVVPRANPDGAEAGTRVTANGIDMNRDHLLLNTPEAQALAKLVRNYRPAAVVDAHEYTVVGRFLQKFGGIQRYDALLQHATTANMPEFINKAALEWFRQPMVSALTAQGLTNEWYYTTSTNMDDRTISMGGTQPDTGRNVNGLKNTVSLLVETRGVGIGRTDIQRRVHTQVTALTSALRSAAERAVNLEQVRSFVARDTAAQACRGQVVVEAAPTPTQRDLLMLDPQTGADRALRVEWNSSLELRTVKSRARPCGYWLAGTAAPAVDRLRLLGLQVMRVAEQGSVLADTYQETGRDTAARQDVRGTVAGSGDVVNVQTTLTRSAIDAPAGSFYVPLNQPLANLAVAALEPDTQNSYFANHLIGSLNETARVMAPPSLVFEGD</sequence>
<evidence type="ECO:0000256" key="1">
    <source>
        <dbReference type="ARBA" id="ARBA00001947"/>
    </source>
</evidence>
<keyword evidence="4" id="KW-0378">Hydrolase</keyword>
<evidence type="ECO:0000313" key="10">
    <source>
        <dbReference type="EMBL" id="SFE77020.1"/>
    </source>
</evidence>
<evidence type="ECO:0000256" key="2">
    <source>
        <dbReference type="ARBA" id="ARBA00005988"/>
    </source>
</evidence>
<dbReference type="GO" id="GO:0005615">
    <property type="term" value="C:extracellular space"/>
    <property type="evidence" value="ECO:0007669"/>
    <property type="project" value="TreeGrafter"/>
</dbReference>
<proteinExistence type="inferred from homology"/>
<comment type="similarity">
    <text evidence="2 7">Belongs to the peptidase M14 family.</text>
</comment>
<gene>
    <name evidence="10" type="ORF">SAMN04489711_10554</name>
</gene>
<feature type="domain" description="Peptidase M14" evidence="9">
    <location>
        <begin position="124"/>
        <end position="405"/>
    </location>
</feature>
<dbReference type="Gene3D" id="3.40.630.10">
    <property type="entry name" value="Zn peptidases"/>
    <property type="match status" value="1"/>
</dbReference>
<reference evidence="11" key="1">
    <citation type="submission" date="2016-10" db="EMBL/GenBank/DDBJ databases">
        <authorList>
            <person name="Varghese N."/>
            <person name="Submissions S."/>
        </authorList>
    </citation>
    <scope>NUCLEOTIDE SEQUENCE [LARGE SCALE GENOMIC DNA]</scope>
    <source>
        <strain evidence="11">DSM 27981</strain>
    </source>
</reference>
<dbReference type="STRING" id="1177982.SAMN04489711_10554"/>
<evidence type="ECO:0000256" key="7">
    <source>
        <dbReference type="PROSITE-ProRule" id="PRU01379"/>
    </source>
</evidence>